<dbReference type="EMBL" id="OX451738">
    <property type="protein sequence ID" value="CAI8606134.1"/>
    <property type="molecule type" value="Genomic_DNA"/>
</dbReference>
<proteinExistence type="predicted"/>
<dbReference type="AlphaFoldDB" id="A0AAV1A6C2"/>
<dbReference type="Proteomes" id="UP001157006">
    <property type="component" value="Chromosome 3"/>
</dbReference>
<organism evidence="1 2">
    <name type="scientific">Vicia faba</name>
    <name type="common">Broad bean</name>
    <name type="synonym">Faba vulgaris</name>
    <dbReference type="NCBI Taxonomy" id="3906"/>
    <lineage>
        <taxon>Eukaryota</taxon>
        <taxon>Viridiplantae</taxon>
        <taxon>Streptophyta</taxon>
        <taxon>Embryophyta</taxon>
        <taxon>Tracheophyta</taxon>
        <taxon>Spermatophyta</taxon>
        <taxon>Magnoliopsida</taxon>
        <taxon>eudicotyledons</taxon>
        <taxon>Gunneridae</taxon>
        <taxon>Pentapetalae</taxon>
        <taxon>rosids</taxon>
        <taxon>fabids</taxon>
        <taxon>Fabales</taxon>
        <taxon>Fabaceae</taxon>
        <taxon>Papilionoideae</taxon>
        <taxon>50 kb inversion clade</taxon>
        <taxon>NPAAA clade</taxon>
        <taxon>Hologalegina</taxon>
        <taxon>IRL clade</taxon>
        <taxon>Fabeae</taxon>
        <taxon>Vicia</taxon>
    </lineage>
</organism>
<dbReference type="PANTHER" id="PTHR35505:SF1">
    <property type="entry name" value="SNF2 DOMAIN PROTEIN"/>
    <property type="match status" value="1"/>
</dbReference>
<dbReference type="PANTHER" id="PTHR35505">
    <property type="entry name" value="OS01G0600300 PROTEIN"/>
    <property type="match status" value="1"/>
</dbReference>
<keyword evidence="2" id="KW-1185">Reference proteome</keyword>
<gene>
    <name evidence="1" type="ORF">VFH_III215480</name>
</gene>
<accession>A0AAV1A6C2</accession>
<evidence type="ECO:0000313" key="2">
    <source>
        <dbReference type="Proteomes" id="UP001157006"/>
    </source>
</evidence>
<protein>
    <submittedName>
        <fullName evidence="1">Uncharacterized protein</fullName>
    </submittedName>
</protein>
<name>A0AAV1A6C2_VICFA</name>
<evidence type="ECO:0000313" key="1">
    <source>
        <dbReference type="EMBL" id="CAI8606134.1"/>
    </source>
</evidence>
<reference evidence="1 2" key="1">
    <citation type="submission" date="2023-01" db="EMBL/GenBank/DDBJ databases">
        <authorList>
            <person name="Kreplak J."/>
        </authorList>
    </citation>
    <scope>NUCLEOTIDE SEQUENCE [LARGE SCALE GENOMIC DNA]</scope>
</reference>
<sequence length="213" mass="23840">MMMDYSFINRQAGVSLYANGLKDFAINWLFVAELAIQSARENGDHGKATSYTLAFCKSCIPIQLINWVISQSGMDRKIGRPSVSTPIDIIKWLLVVEEQGLAIFGCGIAKHRAKAVLYTSRTERILPVVKHPFLNLIHGGSVIDRVGGGDVEMHDTVDAMSLSGDDKMNTTTIDGTRKRKEGIEDDTKAQLKYMRCQFHENPVKESSFIFRQQ</sequence>